<dbReference type="SMART" id="SM00220">
    <property type="entry name" value="S_TKc"/>
    <property type="match status" value="1"/>
</dbReference>
<dbReference type="SUPFAM" id="SSF56112">
    <property type="entry name" value="Protein kinase-like (PK-like)"/>
    <property type="match status" value="1"/>
</dbReference>
<dbReference type="SUPFAM" id="SSF50998">
    <property type="entry name" value="Quinoprotein alcohol dehydrogenase-like"/>
    <property type="match status" value="1"/>
</dbReference>
<organism evidence="7 8">
    <name type="scientific">Streptomyces qinglanensis</name>
    <dbReference type="NCBI Taxonomy" id="943816"/>
    <lineage>
        <taxon>Bacteria</taxon>
        <taxon>Bacillati</taxon>
        <taxon>Actinomycetota</taxon>
        <taxon>Actinomycetes</taxon>
        <taxon>Kitasatosporales</taxon>
        <taxon>Streptomycetaceae</taxon>
        <taxon>Streptomyces</taxon>
    </lineage>
</organism>
<accession>A0A1H9WKR5</accession>
<sequence>MLSPLHHDDPEAFGPYQLIARLGSGGMGTVYMARSPDGRTLALKTLHARIAHDADFRTRFRLEADAARVIGGEHGARVFDADPRAETPWFAAEYLIGPQLGEAVEVAGPLPEASVRRLGTALCAALGQLHHSDVVHRDLKPSNIVITAEGPKVIDFGIARALGDDRLTRAGSQIGTPAFMSPEQAGGLHHGWAGDVFGLAAVLVFAATGHGPFGDGQAAELIYRVRYTAPDLDGVPDALVPVLARALAKDPAERPTTAELRDQLHEGGGEFADDLPGAVLQQIGARAEDIWHVQHERLPAPVMEGATGPPPQAPPGTGKLSRRQLLFAGGASILGLAGAGGGAWALFVRGGGPAPAPYHKPTPGPSVSPLPKKKLDSLWQVQLGGPLGYESPASPIVIDGLAILPSRRAYGVDTASGTVRWTTRIARSWHLASDGKHVLHVVNHEQPPGVTRGLARLDLASGKDRKEIDLRDPSGKLFSVQLLGVSDGIAYLAVLRRHKTKLYEREMPWHVTALNLDSGDERWYEPIPFHPAESDDLHFLAAKVAGNRLVALQHMNDDTVRVNARDLRTGKTVWDQPLKGVEPDQARHPLTSDDKHLYLGVGRLRALRLSDGKPSWERSGRYGPPALKDGKLYVVEEGSGLRCVAADNGKHRWTQRDSYGSRAALTSRPVVGTKYAYAKSTADGVLRAVSLTSHTTHHQYRTTGTRFFADERNKVIIASDDHFLAAFPLR</sequence>
<evidence type="ECO:0000256" key="2">
    <source>
        <dbReference type="ARBA" id="ARBA00022741"/>
    </source>
</evidence>
<evidence type="ECO:0000256" key="4">
    <source>
        <dbReference type="ARBA" id="ARBA00022840"/>
    </source>
</evidence>
<dbReference type="InterPro" id="IPR017441">
    <property type="entry name" value="Protein_kinase_ATP_BS"/>
</dbReference>
<dbReference type="Proteomes" id="UP000182841">
    <property type="component" value="Unassembled WGS sequence"/>
</dbReference>
<dbReference type="InterPro" id="IPR015943">
    <property type="entry name" value="WD40/YVTN_repeat-like_dom_sf"/>
</dbReference>
<dbReference type="Gene3D" id="1.10.510.10">
    <property type="entry name" value="Transferase(Phosphotransferase) domain 1"/>
    <property type="match status" value="1"/>
</dbReference>
<evidence type="ECO:0000259" key="6">
    <source>
        <dbReference type="PROSITE" id="PS50011"/>
    </source>
</evidence>
<dbReference type="InterPro" id="IPR000719">
    <property type="entry name" value="Prot_kinase_dom"/>
</dbReference>
<protein>
    <submittedName>
        <fullName evidence="7">Serine/threonine protein kinase</fullName>
    </submittedName>
</protein>
<dbReference type="AlphaFoldDB" id="A0A1H9WKR5"/>
<dbReference type="InterPro" id="IPR011047">
    <property type="entry name" value="Quinoprotein_ADH-like_sf"/>
</dbReference>
<dbReference type="GO" id="GO:0005524">
    <property type="term" value="F:ATP binding"/>
    <property type="evidence" value="ECO:0007669"/>
    <property type="project" value="UniProtKB-UniRule"/>
</dbReference>
<feature type="binding site" evidence="5">
    <location>
        <position position="44"/>
    </location>
    <ligand>
        <name>ATP</name>
        <dbReference type="ChEBI" id="CHEBI:30616"/>
    </ligand>
</feature>
<keyword evidence="4 5" id="KW-0067">ATP-binding</keyword>
<keyword evidence="3 7" id="KW-0418">Kinase</keyword>
<dbReference type="InterPro" id="IPR011009">
    <property type="entry name" value="Kinase-like_dom_sf"/>
</dbReference>
<keyword evidence="7" id="KW-0723">Serine/threonine-protein kinase</keyword>
<proteinExistence type="predicted"/>
<dbReference type="OrthoDB" id="9762169at2"/>
<dbReference type="CDD" id="cd14014">
    <property type="entry name" value="STKc_PknB_like"/>
    <property type="match status" value="1"/>
</dbReference>
<dbReference type="PROSITE" id="PS00108">
    <property type="entry name" value="PROTEIN_KINASE_ST"/>
    <property type="match status" value="1"/>
</dbReference>
<dbReference type="GO" id="GO:0004674">
    <property type="term" value="F:protein serine/threonine kinase activity"/>
    <property type="evidence" value="ECO:0007669"/>
    <property type="project" value="UniProtKB-KW"/>
</dbReference>
<dbReference type="InterPro" id="IPR002372">
    <property type="entry name" value="PQQ_rpt_dom"/>
</dbReference>
<evidence type="ECO:0000256" key="1">
    <source>
        <dbReference type="ARBA" id="ARBA00022679"/>
    </source>
</evidence>
<dbReference type="Pfam" id="PF13360">
    <property type="entry name" value="PQQ_2"/>
    <property type="match status" value="1"/>
</dbReference>
<keyword evidence="1" id="KW-0808">Transferase</keyword>
<dbReference type="PANTHER" id="PTHR43289:SF34">
    <property type="entry name" value="SERINE_THREONINE-PROTEIN KINASE YBDM-RELATED"/>
    <property type="match status" value="1"/>
</dbReference>
<dbReference type="InterPro" id="IPR008271">
    <property type="entry name" value="Ser/Thr_kinase_AS"/>
</dbReference>
<dbReference type="PROSITE" id="PS00107">
    <property type="entry name" value="PROTEIN_KINASE_ATP"/>
    <property type="match status" value="1"/>
</dbReference>
<gene>
    <name evidence="7" type="ORF">SAMN05421870_118117</name>
</gene>
<dbReference type="Gene3D" id="2.130.10.10">
    <property type="entry name" value="YVTN repeat-like/Quinoprotein amine dehydrogenase"/>
    <property type="match status" value="2"/>
</dbReference>
<dbReference type="EMBL" id="FOGO01000018">
    <property type="protein sequence ID" value="SES34421.1"/>
    <property type="molecule type" value="Genomic_DNA"/>
</dbReference>
<dbReference type="Gene3D" id="3.30.200.20">
    <property type="entry name" value="Phosphorylase Kinase, domain 1"/>
    <property type="match status" value="1"/>
</dbReference>
<dbReference type="PROSITE" id="PS50011">
    <property type="entry name" value="PROTEIN_KINASE_DOM"/>
    <property type="match status" value="1"/>
</dbReference>
<dbReference type="PANTHER" id="PTHR43289">
    <property type="entry name" value="MITOGEN-ACTIVATED PROTEIN KINASE KINASE KINASE 20-RELATED"/>
    <property type="match status" value="1"/>
</dbReference>
<evidence type="ECO:0000256" key="3">
    <source>
        <dbReference type="ARBA" id="ARBA00022777"/>
    </source>
</evidence>
<keyword evidence="2 5" id="KW-0547">Nucleotide-binding</keyword>
<feature type="domain" description="Protein kinase" evidence="6">
    <location>
        <begin position="16"/>
        <end position="268"/>
    </location>
</feature>
<evidence type="ECO:0000313" key="8">
    <source>
        <dbReference type="Proteomes" id="UP000182841"/>
    </source>
</evidence>
<reference evidence="8" key="1">
    <citation type="submission" date="2016-10" db="EMBL/GenBank/DDBJ databases">
        <authorList>
            <person name="Varghese N."/>
            <person name="Submissions S."/>
        </authorList>
    </citation>
    <scope>NUCLEOTIDE SEQUENCE [LARGE SCALE GENOMIC DNA]</scope>
    <source>
        <strain evidence="8">CGMCC 4.6825</strain>
    </source>
</reference>
<dbReference type="RefSeq" id="WP_075003267.1">
    <property type="nucleotide sequence ID" value="NZ_FOGO01000018.1"/>
</dbReference>
<keyword evidence="8" id="KW-1185">Reference proteome</keyword>
<name>A0A1H9WKR5_9ACTN</name>
<evidence type="ECO:0000313" key="7">
    <source>
        <dbReference type="EMBL" id="SES34421.1"/>
    </source>
</evidence>
<evidence type="ECO:0000256" key="5">
    <source>
        <dbReference type="PROSITE-ProRule" id="PRU10141"/>
    </source>
</evidence>
<dbReference type="Pfam" id="PF00069">
    <property type="entry name" value="Pkinase"/>
    <property type="match status" value="1"/>
</dbReference>